<feature type="transmembrane region" description="Helical" evidence="1">
    <location>
        <begin position="244"/>
        <end position="266"/>
    </location>
</feature>
<evidence type="ECO:0000313" key="3">
    <source>
        <dbReference type="Proteomes" id="UP000023152"/>
    </source>
</evidence>
<proteinExistence type="predicted"/>
<dbReference type="AlphaFoldDB" id="X6N9X0"/>
<sequence length="718" mass="83404">MSSKTNKVIKSDSKDVLDRIILSEYFMYEQIVERSQKASNLNDLIPFLKMLYGVDYLKEILKMRIEEVFRNKQRSVPEQNCSIIGLYFNVMSLEDVLPSHILAYIITFLHSCHYAYLPILSKRIHRVMTTDISVFKHYTLMVDHNECFVKLSVSFDIQTSMDPFRVSCGTLHTFFFFFFFERRKKKIGQKLSESKYFSFETREELQGWGSSDGNDLQIGFDFSNGTVNANSNFTIPDINGIKGFFFFLLFFFSIDLLVIVRILLYFCSTEAQNSDINTDAQSFQLETGEISQFSFEFDQPPEPSKRCMFFFLEEKGKRVSFEVVQICFVMFQRKKKKKSNIWSVDKTEDPPQVTSDWSKNLNIGDAFDFVVPSPNPKKESGEKYFVCTLSLCLIYRIEQKERGLTQDVESNDSVVKIVKALTLACSFFRSLQFLQCIPLNYQLLNYPKFANVIHVRMEGQLQQDPSVFFNTTLKSTGGEPKDTVYSIIRNILDVCAANNVPLKGLRLKGQKHSLSGSMLPFSHISGHVPTYITIKIPKTVHWLSINGINDDICIDLSECNLIVGFRIRSTLFKVIKWPKNENARIWCINIGMRQSDMTFYDSLKLINYKYQKNGLVQIVSFHLRHFIDMTVRKMWLGKVGADHAQIEDIVLAFSKTDLDRIPNDFIFKLLMKWAFGNDENVYNSKMQAFADWFDLKLAPWIQYFALFPNRASSKLYFK</sequence>
<protein>
    <submittedName>
        <fullName evidence="2">Uncharacterized protein</fullName>
    </submittedName>
</protein>
<keyword evidence="1" id="KW-1133">Transmembrane helix</keyword>
<keyword evidence="1" id="KW-0812">Transmembrane</keyword>
<comment type="caution">
    <text evidence="2">The sequence shown here is derived from an EMBL/GenBank/DDBJ whole genome shotgun (WGS) entry which is preliminary data.</text>
</comment>
<accession>X6N9X0</accession>
<dbReference type="Proteomes" id="UP000023152">
    <property type="component" value="Unassembled WGS sequence"/>
</dbReference>
<keyword evidence="3" id="KW-1185">Reference proteome</keyword>
<reference evidence="2 3" key="1">
    <citation type="journal article" date="2013" name="Curr. Biol.">
        <title>The Genome of the Foraminiferan Reticulomyxa filosa.</title>
        <authorList>
            <person name="Glockner G."/>
            <person name="Hulsmann N."/>
            <person name="Schleicher M."/>
            <person name="Noegel A.A."/>
            <person name="Eichinger L."/>
            <person name="Gallinger C."/>
            <person name="Pawlowski J."/>
            <person name="Sierra R."/>
            <person name="Euteneuer U."/>
            <person name="Pillet L."/>
            <person name="Moustafa A."/>
            <person name="Platzer M."/>
            <person name="Groth M."/>
            <person name="Szafranski K."/>
            <person name="Schliwa M."/>
        </authorList>
    </citation>
    <scope>NUCLEOTIDE SEQUENCE [LARGE SCALE GENOMIC DNA]</scope>
</reference>
<organism evidence="2 3">
    <name type="scientific">Reticulomyxa filosa</name>
    <dbReference type="NCBI Taxonomy" id="46433"/>
    <lineage>
        <taxon>Eukaryota</taxon>
        <taxon>Sar</taxon>
        <taxon>Rhizaria</taxon>
        <taxon>Retaria</taxon>
        <taxon>Foraminifera</taxon>
        <taxon>Monothalamids</taxon>
        <taxon>Reticulomyxidae</taxon>
        <taxon>Reticulomyxa</taxon>
    </lineage>
</organism>
<feature type="transmembrane region" description="Helical" evidence="1">
    <location>
        <begin position="101"/>
        <end position="119"/>
    </location>
</feature>
<feature type="transmembrane region" description="Helical" evidence="1">
    <location>
        <begin position="164"/>
        <end position="180"/>
    </location>
</feature>
<evidence type="ECO:0000256" key="1">
    <source>
        <dbReference type="SAM" id="Phobius"/>
    </source>
</evidence>
<evidence type="ECO:0000313" key="2">
    <source>
        <dbReference type="EMBL" id="ETO22821.1"/>
    </source>
</evidence>
<keyword evidence="1" id="KW-0472">Membrane</keyword>
<gene>
    <name evidence="2" type="ORF">RFI_14375</name>
</gene>
<dbReference type="EMBL" id="ASPP01010455">
    <property type="protein sequence ID" value="ETO22821.1"/>
    <property type="molecule type" value="Genomic_DNA"/>
</dbReference>
<name>X6N9X0_RETFI</name>